<dbReference type="RefSeq" id="WP_169203533.1">
    <property type="nucleotide sequence ID" value="NZ_CP059467.1"/>
</dbReference>
<gene>
    <name evidence="3" type="ORF">GPA24_15855</name>
</gene>
<keyword evidence="2" id="KW-0812">Transmembrane</keyword>
<feature type="region of interest" description="Disordered" evidence="1">
    <location>
        <begin position="1"/>
        <end position="21"/>
    </location>
</feature>
<comment type="caution">
    <text evidence="3">The sequence shown here is derived from an EMBL/GenBank/DDBJ whole genome shotgun (WGS) entry which is preliminary data.</text>
</comment>
<keyword evidence="2" id="KW-0472">Membrane</keyword>
<dbReference type="EMBL" id="WTVP01000054">
    <property type="protein sequence ID" value="NMG16982.1"/>
    <property type="molecule type" value="Genomic_DNA"/>
</dbReference>
<evidence type="ECO:0000313" key="4">
    <source>
        <dbReference type="Proteomes" id="UP000633943"/>
    </source>
</evidence>
<dbReference type="Proteomes" id="UP000633943">
    <property type="component" value="Unassembled WGS sequence"/>
</dbReference>
<sequence>MQEANIHDFLSKRGRPDPTDPNLVHVDITQQDGTIKTVTVNRQDIEDAYDRADAKRSEHRLAAAKEVGMTVVKTGATMAAQQVVGLIVLETIDIFVDEIRSFAVNGRIINEDGWLQNTKDATARVQQRLSDRFEERQIWVRAKSLGIEAGVAGALSVIPQILISLILKMPSFVLALIRECTLSIVRCVRILASDDVDKIESIKIILAGTAAAIVGVYVSRVISNGIAGVPLLNRFNAPITDVLTGLLVTAVPLTAIYTFEQNKHKLSFITSRFGGTSEQTA</sequence>
<proteinExistence type="predicted"/>
<keyword evidence="4" id="KW-1185">Reference proteome</keyword>
<feature type="transmembrane region" description="Helical" evidence="2">
    <location>
        <begin position="242"/>
        <end position="259"/>
    </location>
</feature>
<protein>
    <recommendedName>
        <fullName evidence="5">DUF697 domain-containing protein</fullName>
    </recommendedName>
</protein>
<feature type="compositionally biased region" description="Basic and acidic residues" evidence="1">
    <location>
        <begin position="1"/>
        <end position="18"/>
    </location>
</feature>
<organism evidence="3 4">
    <name type="scientific">Aromatoleum bremense</name>
    <dbReference type="NCBI Taxonomy" id="76115"/>
    <lineage>
        <taxon>Bacteria</taxon>
        <taxon>Pseudomonadati</taxon>
        <taxon>Pseudomonadota</taxon>
        <taxon>Betaproteobacteria</taxon>
        <taxon>Rhodocyclales</taxon>
        <taxon>Rhodocyclaceae</taxon>
        <taxon>Aromatoleum</taxon>
    </lineage>
</organism>
<keyword evidence="2" id="KW-1133">Transmembrane helix</keyword>
<accession>A0ABX1P005</accession>
<name>A0ABX1P005_9RHOO</name>
<evidence type="ECO:0000256" key="2">
    <source>
        <dbReference type="SAM" id="Phobius"/>
    </source>
</evidence>
<evidence type="ECO:0008006" key="5">
    <source>
        <dbReference type="Google" id="ProtNLM"/>
    </source>
</evidence>
<evidence type="ECO:0000256" key="1">
    <source>
        <dbReference type="SAM" id="MobiDB-lite"/>
    </source>
</evidence>
<evidence type="ECO:0000313" key="3">
    <source>
        <dbReference type="EMBL" id="NMG16982.1"/>
    </source>
</evidence>
<feature type="transmembrane region" description="Helical" evidence="2">
    <location>
        <begin position="145"/>
        <end position="166"/>
    </location>
</feature>
<reference evidence="3 4" key="1">
    <citation type="submission" date="2019-12" db="EMBL/GenBank/DDBJ databases">
        <title>Comparative genomics gives insights into the taxonomy of the Azoarcus-Aromatoleum group and reveals separate origins of nif in the plant-associated Azoarcus and non-plant-associated Aromatoleum sub-groups.</title>
        <authorList>
            <person name="Lafos M."/>
            <person name="Maluk M."/>
            <person name="Batista M."/>
            <person name="Junghare M."/>
            <person name="Carmona M."/>
            <person name="Faoro H."/>
            <person name="Cruz L.M."/>
            <person name="Battistoni F."/>
            <person name="De Souza E."/>
            <person name="Pedrosa F."/>
            <person name="Chen W.-M."/>
            <person name="Poole P.S."/>
            <person name="Dixon R.A."/>
            <person name="James E.K."/>
        </authorList>
    </citation>
    <scope>NUCLEOTIDE SEQUENCE [LARGE SCALE GENOMIC DNA]</scope>
    <source>
        <strain evidence="3 4">PbN1</strain>
    </source>
</reference>
<feature type="transmembrane region" description="Helical" evidence="2">
    <location>
        <begin position="204"/>
        <end position="222"/>
    </location>
</feature>